<feature type="domain" description="Glucose-6-phosphate dehydrogenase assembly protein OpcA N-terminal" evidence="1">
    <location>
        <begin position="71"/>
        <end position="183"/>
    </location>
</feature>
<gene>
    <name evidence="3" type="ORF">PYK22_02030</name>
</gene>
<reference evidence="3 4" key="1">
    <citation type="submission" date="2013-12" db="EMBL/GenBank/DDBJ databases">
        <authorList>
            <person name="Stott M."/>
        </authorList>
    </citation>
    <scope>NUCLEOTIDE SEQUENCE [LARGE SCALE GENOMIC DNA]</scope>
    <source>
        <strain evidence="3 4">K22</strain>
    </source>
</reference>
<dbReference type="Pfam" id="PF20171">
    <property type="entry name" value="OpcA_G6PD_C"/>
    <property type="match status" value="1"/>
</dbReference>
<sequence>MVLDDARYGLWPIHEGPGLNVAAVENALRSLWTEHATNGEEALLRGRALNLIVWMEDEAGFDETQAALDEIIIAHPCRALFLLINSDAPSRTARAYIAARCVRAEARSPRLCGEQILFIANPDLQAELLSAVAVLLYSDLPTFLWWKGASCDDEIFYKLCELSDRAIVDSSLSRKLHDQFRSLDRLLRDKTLDEVVLSDLEWARINEWRATLAESYDTLSGRAAIRYARTVSIEHTPFKGERSSPQALLFAGWLASRLKWRLITPTGPSLLFDADDRRIELRLRQNEAQGIEPGRLTAVEFMAGAEPSLRISLSESGGHIETRISGRKSNHVARCDDRSEGCLMRRELEELGRDHVYEQALSSALEILETL</sequence>
<name>A0A0B6WY29_9BACT</name>
<keyword evidence="4" id="KW-1185">Reference proteome</keyword>
<dbReference type="PANTHER" id="PTHR38658:SF1">
    <property type="entry name" value="OXPP CYCLE PROTEIN OPCA-RELATED"/>
    <property type="match status" value="1"/>
</dbReference>
<reference evidence="3 4" key="2">
    <citation type="submission" date="2015-01" db="EMBL/GenBank/DDBJ databases">
        <title>Complete genome sequence of Pyrinomonas methylaliphatogenes type strain K22T.</title>
        <authorList>
            <person name="Lee K.C.Y."/>
            <person name="Power J.F."/>
            <person name="Dunfield P.F."/>
            <person name="Morgan X.C."/>
            <person name="Huttenhower C."/>
            <person name="Stott M.B."/>
        </authorList>
    </citation>
    <scope>NUCLEOTIDE SEQUENCE [LARGE SCALE GENOMIC DNA]</scope>
    <source>
        <strain evidence="3 4">K22</strain>
    </source>
</reference>
<dbReference type="InterPro" id="IPR004555">
    <property type="entry name" value="G6PDH_assembly_OpcA"/>
</dbReference>
<dbReference type="RefSeq" id="WP_041976849.1">
    <property type="nucleotide sequence ID" value="NZ_CBXV010000007.1"/>
</dbReference>
<evidence type="ECO:0000313" key="4">
    <source>
        <dbReference type="Proteomes" id="UP000031518"/>
    </source>
</evidence>
<evidence type="ECO:0000259" key="1">
    <source>
        <dbReference type="Pfam" id="PF10128"/>
    </source>
</evidence>
<dbReference type="Proteomes" id="UP000031518">
    <property type="component" value="Unassembled WGS sequence"/>
</dbReference>
<dbReference type="InterPro" id="IPR046801">
    <property type="entry name" value="OpcA_G6PD_N"/>
</dbReference>
<dbReference type="Pfam" id="PF10128">
    <property type="entry name" value="OpcA_G6PD_assem"/>
    <property type="match status" value="1"/>
</dbReference>
<dbReference type="OrthoDB" id="128564at2"/>
<evidence type="ECO:0000313" key="3">
    <source>
        <dbReference type="EMBL" id="CDM66021.1"/>
    </source>
</evidence>
<evidence type="ECO:0000259" key="2">
    <source>
        <dbReference type="Pfam" id="PF20171"/>
    </source>
</evidence>
<protein>
    <submittedName>
        <fullName evidence="3">Glucose-6-P dehydrogenase subunit</fullName>
    </submittedName>
</protein>
<dbReference type="PANTHER" id="PTHR38658">
    <property type="entry name" value="OXPP CYCLE PROTEIN OPCA-RELATED"/>
    <property type="match status" value="1"/>
</dbReference>
<accession>A0A0B6WY29</accession>
<organism evidence="3 4">
    <name type="scientific">Pyrinomonas methylaliphatogenes</name>
    <dbReference type="NCBI Taxonomy" id="454194"/>
    <lineage>
        <taxon>Bacteria</taxon>
        <taxon>Pseudomonadati</taxon>
        <taxon>Acidobacteriota</taxon>
        <taxon>Blastocatellia</taxon>
        <taxon>Blastocatellales</taxon>
        <taxon>Pyrinomonadaceae</taxon>
        <taxon>Pyrinomonas</taxon>
    </lineage>
</organism>
<dbReference type="STRING" id="454194.PYK22_02030"/>
<proteinExistence type="predicted"/>
<feature type="domain" description="Glucose-6-phosphate dehydrogenase assembly protein OpcA C-terminal" evidence="2">
    <location>
        <begin position="197"/>
        <end position="361"/>
    </location>
</feature>
<dbReference type="EMBL" id="CBXV010000007">
    <property type="protein sequence ID" value="CDM66021.1"/>
    <property type="molecule type" value="Genomic_DNA"/>
</dbReference>
<dbReference type="InterPro" id="IPR046802">
    <property type="entry name" value="OpcA_G6PD_C"/>
</dbReference>
<dbReference type="AlphaFoldDB" id="A0A0B6WY29"/>